<accession>A0A382KXG9</accession>
<name>A0A382KXG9_9ZZZZ</name>
<gene>
    <name evidence="1" type="ORF">METZ01_LOCUS282000</name>
</gene>
<dbReference type="EMBL" id="UINC01083440">
    <property type="protein sequence ID" value="SVC29146.1"/>
    <property type="molecule type" value="Genomic_DNA"/>
</dbReference>
<evidence type="ECO:0000313" key="1">
    <source>
        <dbReference type="EMBL" id="SVC29146.1"/>
    </source>
</evidence>
<dbReference type="InterPro" id="IPR038404">
    <property type="entry name" value="TRAP_DctP_sf"/>
</dbReference>
<dbReference type="Gene3D" id="3.40.190.170">
    <property type="entry name" value="Bacterial extracellular solute-binding protein, family 7"/>
    <property type="match status" value="1"/>
</dbReference>
<proteinExistence type="predicted"/>
<sequence>SLKKWNGLSAAEKKAITGISGETIAINAGKRVDVLDKKARGLALKKGIKYHKASPEFVAEIRSKTQFVIDDWLKIAASKGVDGKAALNFFKSQF</sequence>
<organism evidence="1">
    <name type="scientific">marine metagenome</name>
    <dbReference type="NCBI Taxonomy" id="408172"/>
    <lineage>
        <taxon>unclassified sequences</taxon>
        <taxon>metagenomes</taxon>
        <taxon>ecological metagenomes</taxon>
    </lineage>
</organism>
<feature type="non-terminal residue" evidence="1">
    <location>
        <position position="1"/>
    </location>
</feature>
<dbReference type="AlphaFoldDB" id="A0A382KXG9"/>
<reference evidence="1" key="1">
    <citation type="submission" date="2018-05" db="EMBL/GenBank/DDBJ databases">
        <authorList>
            <person name="Lanie J.A."/>
            <person name="Ng W.-L."/>
            <person name="Kazmierczak K.M."/>
            <person name="Andrzejewski T.M."/>
            <person name="Davidsen T.M."/>
            <person name="Wayne K.J."/>
            <person name="Tettelin H."/>
            <person name="Glass J.I."/>
            <person name="Rusch D."/>
            <person name="Podicherti R."/>
            <person name="Tsui H.-C.T."/>
            <person name="Winkler M.E."/>
        </authorList>
    </citation>
    <scope>NUCLEOTIDE SEQUENCE</scope>
</reference>
<protein>
    <submittedName>
        <fullName evidence="1">Uncharacterized protein</fullName>
    </submittedName>
</protein>